<evidence type="ECO:0000256" key="3">
    <source>
        <dbReference type="ARBA" id="ARBA00022516"/>
    </source>
</evidence>
<reference evidence="12 13" key="1">
    <citation type="submission" date="2018-08" db="EMBL/GenBank/DDBJ databases">
        <title>A genome reference for cultivated species of the human gut microbiota.</title>
        <authorList>
            <person name="Zou Y."/>
            <person name="Xue W."/>
            <person name="Luo G."/>
        </authorList>
    </citation>
    <scope>NUCLEOTIDE SEQUENCE [LARGE SCALE GENOMIC DNA]</scope>
    <source>
        <strain evidence="12 13">AM33-3BH</strain>
    </source>
</reference>
<proteinExistence type="inferred from homology"/>
<evidence type="ECO:0000256" key="2">
    <source>
        <dbReference type="ARBA" id="ARBA00012296"/>
    </source>
</evidence>
<dbReference type="RefSeq" id="WP_023919167.1">
    <property type="nucleotide sequence ID" value="NZ_JAQDHM010000004.1"/>
</dbReference>
<comment type="caution">
    <text evidence="12">The sequence shown here is derived from an EMBL/GenBank/DDBJ whole genome shotgun (WGS) entry which is preliminary data.</text>
</comment>
<dbReference type="InterPro" id="IPR006203">
    <property type="entry name" value="GHMP_knse_ATP-bd_CS"/>
</dbReference>
<evidence type="ECO:0000256" key="1">
    <source>
        <dbReference type="ARBA" id="ARBA00008831"/>
    </source>
</evidence>
<organism evidence="12 13">
    <name type="scientific">Streptococcus parasanguinis</name>
    <dbReference type="NCBI Taxonomy" id="1318"/>
    <lineage>
        <taxon>Bacteria</taxon>
        <taxon>Bacillati</taxon>
        <taxon>Bacillota</taxon>
        <taxon>Bacilli</taxon>
        <taxon>Lactobacillales</taxon>
        <taxon>Streptococcaceae</taxon>
        <taxon>Streptococcus</taxon>
    </lineage>
</organism>
<evidence type="ECO:0000313" key="13">
    <source>
        <dbReference type="Proteomes" id="UP000285773"/>
    </source>
</evidence>
<dbReference type="EMBL" id="QSIO01000001">
    <property type="protein sequence ID" value="RHC96401.1"/>
    <property type="molecule type" value="Genomic_DNA"/>
</dbReference>
<feature type="domain" description="Diphosphomevalonate decarboxylase-like N-terminal" evidence="11">
    <location>
        <begin position="11"/>
        <end position="158"/>
    </location>
</feature>
<dbReference type="InterPro" id="IPR053859">
    <property type="entry name" value="MVD-like_N"/>
</dbReference>
<dbReference type="PANTHER" id="PTHR10977:SF3">
    <property type="entry name" value="DIPHOSPHOMEVALONATE DECARBOXYLASE"/>
    <property type="match status" value="1"/>
</dbReference>
<evidence type="ECO:0000256" key="5">
    <source>
        <dbReference type="ARBA" id="ARBA00022741"/>
    </source>
</evidence>
<evidence type="ECO:0000313" key="12">
    <source>
        <dbReference type="EMBL" id="RHC96401.1"/>
    </source>
</evidence>
<feature type="domain" description="Mvd1 C-terminal" evidence="10">
    <location>
        <begin position="173"/>
        <end position="304"/>
    </location>
</feature>
<evidence type="ECO:0000256" key="9">
    <source>
        <dbReference type="ARBA" id="ARBA00023239"/>
    </source>
</evidence>
<keyword evidence="5" id="KW-0547">Nucleotide-binding</keyword>
<keyword evidence="8" id="KW-0443">Lipid metabolism</keyword>
<dbReference type="GO" id="GO:0004163">
    <property type="term" value="F:diphosphomevalonate decarboxylase activity"/>
    <property type="evidence" value="ECO:0007669"/>
    <property type="project" value="UniProtKB-EC"/>
</dbReference>
<evidence type="ECO:0000256" key="6">
    <source>
        <dbReference type="ARBA" id="ARBA00022777"/>
    </source>
</evidence>
<dbReference type="InterPro" id="IPR005935">
    <property type="entry name" value="Mev_decarb"/>
</dbReference>
<dbReference type="NCBIfam" id="TIGR01240">
    <property type="entry name" value="mevDPdecarb"/>
    <property type="match status" value="1"/>
</dbReference>
<dbReference type="PROSITE" id="PS00627">
    <property type="entry name" value="GHMP_KINASES_ATP"/>
    <property type="match status" value="1"/>
</dbReference>
<gene>
    <name evidence="12" type="primary">mvaD</name>
    <name evidence="12" type="ORF">DW820_04575</name>
</gene>
<accession>A0A414CN97</accession>
<protein>
    <recommendedName>
        <fullName evidence="2">diphosphomevalonate decarboxylase</fullName>
        <ecNumber evidence="2">4.1.1.33</ecNumber>
    </recommendedName>
</protein>
<dbReference type="Pfam" id="PF18376">
    <property type="entry name" value="MDD_C"/>
    <property type="match status" value="1"/>
</dbReference>
<evidence type="ECO:0000256" key="7">
    <source>
        <dbReference type="ARBA" id="ARBA00022840"/>
    </source>
</evidence>
<evidence type="ECO:0000256" key="4">
    <source>
        <dbReference type="ARBA" id="ARBA00022679"/>
    </source>
</evidence>
<dbReference type="InterPro" id="IPR036554">
    <property type="entry name" value="GHMP_kinase_C_sf"/>
</dbReference>
<dbReference type="GO" id="GO:0005829">
    <property type="term" value="C:cytosol"/>
    <property type="evidence" value="ECO:0007669"/>
    <property type="project" value="InterPro"/>
</dbReference>
<dbReference type="InterPro" id="IPR041431">
    <property type="entry name" value="Mvd1_C"/>
</dbReference>
<evidence type="ECO:0000259" key="11">
    <source>
        <dbReference type="Pfam" id="PF22700"/>
    </source>
</evidence>
<evidence type="ECO:0000256" key="8">
    <source>
        <dbReference type="ARBA" id="ARBA00023098"/>
    </source>
</evidence>
<dbReference type="Gene3D" id="3.30.230.10">
    <property type="match status" value="1"/>
</dbReference>
<name>A0A414CN97_STRPA</name>
<evidence type="ECO:0000259" key="10">
    <source>
        <dbReference type="Pfam" id="PF18376"/>
    </source>
</evidence>
<dbReference type="GO" id="GO:0016301">
    <property type="term" value="F:kinase activity"/>
    <property type="evidence" value="ECO:0007669"/>
    <property type="project" value="UniProtKB-KW"/>
</dbReference>
<dbReference type="EC" id="4.1.1.33" evidence="2"/>
<dbReference type="AlphaFoldDB" id="A0A414CN97"/>
<dbReference type="PANTHER" id="PTHR10977">
    <property type="entry name" value="DIPHOSPHOMEVALONATE DECARBOXYLASE"/>
    <property type="match status" value="1"/>
</dbReference>
<keyword evidence="4" id="KW-0808">Transferase</keyword>
<dbReference type="PIRSF" id="PIRSF015950">
    <property type="entry name" value="Mev_P_decrbx"/>
    <property type="match status" value="1"/>
</dbReference>
<dbReference type="InterPro" id="IPR020568">
    <property type="entry name" value="Ribosomal_Su5_D2-typ_SF"/>
</dbReference>
<keyword evidence="9 12" id="KW-0456">Lyase</keyword>
<dbReference type="Pfam" id="PF22700">
    <property type="entry name" value="MVD-like_N"/>
    <property type="match status" value="1"/>
</dbReference>
<dbReference type="SUPFAM" id="SSF54211">
    <property type="entry name" value="Ribosomal protein S5 domain 2-like"/>
    <property type="match status" value="1"/>
</dbReference>
<dbReference type="Proteomes" id="UP000285773">
    <property type="component" value="Unassembled WGS sequence"/>
</dbReference>
<comment type="similarity">
    <text evidence="1">Belongs to the diphosphomevalonate decarboxylase family.</text>
</comment>
<sequence>MDRKPVKAKSYANIAIIKYWGKEDAKQMVPSTSSISLTLENMYTETSLSPLPADATAHEFYIDGEFQNPAEQAKIGAVIDGLKPADEAGFVRVDTSNNMPTAAGLSSSSSGLSALVKACNRYYDLGLTQEELAQKAKFASGSSSRSFFGPLAAWDKESGEIYKVQTDLKLAMIMLVLNDKQKPVSSREGMKRCMETSTNFKEWIEESRQDYKDMLGYLVANDFERVGHLTERNALAMHATTRTATPAFSYLTEESHKAMDFVRELRAAGHACYFTMDAGPNVKVLCLEEDLDQLVPLFDARYRTIVSKTKDPQDED</sequence>
<dbReference type="Gene3D" id="3.30.70.890">
    <property type="entry name" value="GHMP kinase, C-terminal domain"/>
    <property type="match status" value="1"/>
</dbReference>
<dbReference type="GO" id="GO:0019287">
    <property type="term" value="P:isopentenyl diphosphate biosynthetic process, mevalonate pathway"/>
    <property type="evidence" value="ECO:0007669"/>
    <property type="project" value="InterPro"/>
</dbReference>
<dbReference type="InterPro" id="IPR029765">
    <property type="entry name" value="Mev_diP_decarb"/>
</dbReference>
<keyword evidence="6" id="KW-0418">Kinase</keyword>
<dbReference type="SUPFAM" id="SSF55060">
    <property type="entry name" value="GHMP Kinase, C-terminal domain"/>
    <property type="match status" value="1"/>
</dbReference>
<dbReference type="GO" id="GO:0005524">
    <property type="term" value="F:ATP binding"/>
    <property type="evidence" value="ECO:0007669"/>
    <property type="project" value="UniProtKB-KW"/>
</dbReference>
<keyword evidence="7" id="KW-0067">ATP-binding</keyword>
<keyword evidence="3" id="KW-0444">Lipid biosynthesis</keyword>
<dbReference type="InterPro" id="IPR014721">
    <property type="entry name" value="Ribsml_uS5_D2-typ_fold_subgr"/>
</dbReference>